<keyword evidence="8" id="KW-1185">Reference proteome</keyword>
<comment type="caution">
    <text evidence="7">The sequence shown here is derived from an EMBL/GenBank/DDBJ whole genome shotgun (WGS) entry which is preliminary data.</text>
</comment>
<organism evidence="7 8">
    <name type="scientific">Bacteroides faecalis</name>
    <dbReference type="NCBI Taxonomy" id="2447885"/>
    <lineage>
        <taxon>Bacteria</taxon>
        <taxon>Pseudomonadati</taxon>
        <taxon>Bacteroidota</taxon>
        <taxon>Bacteroidia</taxon>
        <taxon>Bacteroidales</taxon>
        <taxon>Bacteroidaceae</taxon>
        <taxon>Bacteroides</taxon>
    </lineage>
</organism>
<evidence type="ECO:0000256" key="2">
    <source>
        <dbReference type="ARBA" id="ARBA00006275"/>
    </source>
</evidence>
<dbReference type="InterPro" id="IPR012944">
    <property type="entry name" value="SusD_RagB_dom"/>
</dbReference>
<comment type="subcellular location">
    <subcellularLocation>
        <location evidence="1">Cell outer membrane</location>
    </subcellularLocation>
</comment>
<dbReference type="Gene3D" id="1.25.40.390">
    <property type="match status" value="1"/>
</dbReference>
<dbReference type="EMBL" id="BHWB01000007">
    <property type="protein sequence ID" value="GCB35678.1"/>
    <property type="molecule type" value="Genomic_DNA"/>
</dbReference>
<dbReference type="SUPFAM" id="SSF48452">
    <property type="entry name" value="TPR-like"/>
    <property type="match status" value="1"/>
</dbReference>
<dbReference type="Proteomes" id="UP000288079">
    <property type="component" value="Unassembled WGS sequence"/>
</dbReference>
<name>A0A401LVX6_9BACE</name>
<dbReference type="GO" id="GO:0009279">
    <property type="term" value="C:cell outer membrane"/>
    <property type="evidence" value="ECO:0007669"/>
    <property type="project" value="UniProtKB-SubCell"/>
</dbReference>
<accession>A0A401LVX6</accession>
<dbReference type="PROSITE" id="PS51257">
    <property type="entry name" value="PROKAR_LIPOPROTEIN"/>
    <property type="match status" value="1"/>
</dbReference>
<dbReference type="Pfam" id="PF07980">
    <property type="entry name" value="SusD_RagB"/>
    <property type="match status" value="1"/>
</dbReference>
<feature type="domain" description="RagB/SusD" evidence="6">
    <location>
        <begin position="275"/>
        <end position="565"/>
    </location>
</feature>
<dbReference type="RefSeq" id="WP_125041567.1">
    <property type="nucleotide sequence ID" value="NZ_BHWB01000007.1"/>
</dbReference>
<keyword evidence="4" id="KW-0472">Membrane</keyword>
<evidence type="ECO:0000256" key="3">
    <source>
        <dbReference type="ARBA" id="ARBA00022729"/>
    </source>
</evidence>
<dbReference type="AlphaFoldDB" id="A0A401LVX6"/>
<evidence type="ECO:0000256" key="4">
    <source>
        <dbReference type="ARBA" id="ARBA00023136"/>
    </source>
</evidence>
<dbReference type="OrthoDB" id="9783641at2"/>
<evidence type="ECO:0000256" key="1">
    <source>
        <dbReference type="ARBA" id="ARBA00004442"/>
    </source>
</evidence>
<keyword evidence="5" id="KW-0998">Cell outer membrane</keyword>
<evidence type="ECO:0000313" key="7">
    <source>
        <dbReference type="EMBL" id="GCB35678.1"/>
    </source>
</evidence>
<evidence type="ECO:0000256" key="5">
    <source>
        <dbReference type="ARBA" id="ARBA00023237"/>
    </source>
</evidence>
<protein>
    <recommendedName>
        <fullName evidence="6">RagB/SusD domain-containing protein</fullName>
    </recommendedName>
</protein>
<reference evidence="7 8" key="1">
    <citation type="submission" date="2018-10" db="EMBL/GenBank/DDBJ databases">
        <title>Draft Genome Sequence of Bacteroides sp. KCTC 15687.</title>
        <authorList>
            <person name="Yu S.Y."/>
            <person name="Kim J.S."/>
            <person name="Oh B.S."/>
            <person name="Park S.H."/>
            <person name="Kang S.W."/>
            <person name="Park J.E."/>
            <person name="Choi S.H."/>
            <person name="Han K.I."/>
            <person name="Lee K.C."/>
            <person name="Eom M.K."/>
            <person name="Suh M.K."/>
            <person name="Lee D.H."/>
            <person name="Yoon H."/>
            <person name="Kim B."/>
            <person name="Yang S.J."/>
            <person name="Lee J.S."/>
            <person name="Lee J.H."/>
        </authorList>
    </citation>
    <scope>NUCLEOTIDE SEQUENCE [LARGE SCALE GENOMIC DNA]</scope>
    <source>
        <strain evidence="7 8">KCTC 15687</strain>
    </source>
</reference>
<evidence type="ECO:0000259" key="6">
    <source>
        <dbReference type="Pfam" id="PF07980"/>
    </source>
</evidence>
<keyword evidence="3" id="KW-0732">Signal</keyword>
<sequence length="570" mass="65490">MKKKNFTYYIGLSAMLSIAVSSCELDEKFFSEVTPDTFITTPENTYAVMARPFTHCKWYAGSERWWLQELTADAMCCPQRGSDFSNDGMYHRLHYHTWTAEDRAIEETYIGTTEGIARALEAKADLEGVDYEKIGMTPEQKADQIQQLEAIIAYYYMKALDYFGGMPIYTSNNDELKSRSTDVETFNHIEDLLKTAIPNLKKKTTLGASEDGYIKQAAAAAMLAQLYFNSEAYTGTPRFDKCATICQDIIDGEYGTYQLDKTWWGPHGFDNDKSPEMIWNMPSENAKMEWNWYYKYFYHYEAYKYFDIETAGYNGYMLTPSLDPTGKLFTQTKSWKLGSTFAKFHDNDLRKKPYHYLGNKKYEGMFLMGEQINPDNPNLKCMGSKSHKGQVINLVDQVALLKTGGKPASELTSTVYDGEENSGFRVVKSPQPNMADKTLRYNPDCPMIRLSEIYFMLAECKLRAGDTKGAATLINDVRKRNFENNIDPDPATENNLDKYRMLDEWMTEFLAEGAGRRRTDLVRWNMFVTEDWWDHKASNNKNLNRYPLPNKAISANNLLKQNPGYSGITE</sequence>
<dbReference type="InterPro" id="IPR011990">
    <property type="entry name" value="TPR-like_helical_dom_sf"/>
</dbReference>
<evidence type="ECO:0000313" key="8">
    <source>
        <dbReference type="Proteomes" id="UP000288079"/>
    </source>
</evidence>
<gene>
    <name evidence="7" type="ORF">KGMB02408_26230</name>
</gene>
<proteinExistence type="inferred from homology"/>
<comment type="similarity">
    <text evidence="2">Belongs to the SusD family.</text>
</comment>